<dbReference type="STRING" id="1774969.AUC69_04125"/>
<dbReference type="SUPFAM" id="SSF53474">
    <property type="entry name" value="alpha/beta-Hydrolases"/>
    <property type="match status" value="1"/>
</dbReference>
<keyword evidence="3" id="KW-1185">Reference proteome</keyword>
<dbReference type="RefSeq" id="WP_069442929.1">
    <property type="nucleotide sequence ID" value="NZ_LPWF01000037.1"/>
</dbReference>
<reference evidence="2 3" key="1">
    <citation type="journal article" date="2016" name="Environ. Microbiol.">
        <title>New Methyloceanibacter diversity from North Sea sediments includes methanotroph containing solely the soluble methane monooxygenase.</title>
        <authorList>
            <person name="Vekeman B."/>
            <person name="Kerckhof F.M."/>
            <person name="Cremers G."/>
            <person name="de Vos P."/>
            <person name="Vandamme P."/>
            <person name="Boon N."/>
            <person name="Op den Camp H.J."/>
            <person name="Heylen K."/>
        </authorList>
    </citation>
    <scope>NUCLEOTIDE SEQUENCE [LARGE SCALE GENOMIC DNA]</scope>
    <source>
        <strain evidence="2 3">R-67175</strain>
    </source>
</reference>
<accession>A0A1E3VJR6</accession>
<feature type="domain" description="AB hydrolase-1" evidence="1">
    <location>
        <begin position="5"/>
        <end position="239"/>
    </location>
</feature>
<protein>
    <recommendedName>
        <fullName evidence="1">AB hydrolase-1 domain-containing protein</fullName>
    </recommendedName>
</protein>
<dbReference type="PANTHER" id="PTHR43194:SF2">
    <property type="entry name" value="PEROXISOMAL MEMBRANE PROTEIN LPX1"/>
    <property type="match status" value="1"/>
</dbReference>
<sequence>MAKDIVMLHGANCGGWCFETFGEVFTARGLTCHAPDLIGHGADKADAKTALAGTGIADYRAQMTDFVKALPERPILLGHSMGAVIAQQLASEGLAEALILASPAPRAGIEPPTGPEKQLGQDLMSIGPFWTRVIDPNFDLACHYTLNRLPADEQRRIFDFFGPESGRALFELFMWMFDQTGATSVDTAAIRCPVLCLSGGEDRIVSLATACATASAYPGVEFWEIEGHAHMLLLEPGAESIATRIANWVAKDR</sequence>
<comment type="caution">
    <text evidence="2">The sequence shown here is derived from an EMBL/GenBank/DDBJ whole genome shotgun (WGS) entry which is preliminary data.</text>
</comment>
<dbReference type="InterPro" id="IPR000073">
    <property type="entry name" value="AB_hydrolase_1"/>
</dbReference>
<gene>
    <name evidence="2" type="ORF">AUC69_04125</name>
</gene>
<evidence type="ECO:0000313" key="2">
    <source>
        <dbReference type="EMBL" id="ODR93754.1"/>
    </source>
</evidence>
<dbReference type="EMBL" id="LPWF01000037">
    <property type="protein sequence ID" value="ODR93754.1"/>
    <property type="molecule type" value="Genomic_DNA"/>
</dbReference>
<dbReference type="AlphaFoldDB" id="A0A1E3VJR6"/>
<dbReference type="Gene3D" id="3.40.50.1820">
    <property type="entry name" value="alpha/beta hydrolase"/>
    <property type="match status" value="1"/>
</dbReference>
<dbReference type="InterPro" id="IPR029058">
    <property type="entry name" value="AB_hydrolase_fold"/>
</dbReference>
<dbReference type="Proteomes" id="UP000094472">
    <property type="component" value="Unassembled WGS sequence"/>
</dbReference>
<dbReference type="PANTHER" id="PTHR43194">
    <property type="entry name" value="HYDROLASE ALPHA/BETA FOLD FAMILY"/>
    <property type="match status" value="1"/>
</dbReference>
<evidence type="ECO:0000313" key="3">
    <source>
        <dbReference type="Proteomes" id="UP000094472"/>
    </source>
</evidence>
<dbReference type="Pfam" id="PF12697">
    <property type="entry name" value="Abhydrolase_6"/>
    <property type="match status" value="1"/>
</dbReference>
<proteinExistence type="predicted"/>
<name>A0A1E3VJR6_9HYPH</name>
<dbReference type="OrthoDB" id="9814966at2"/>
<organism evidence="2 3">
    <name type="scientific">Methyloceanibacter superfactus</name>
    <dbReference type="NCBI Taxonomy" id="1774969"/>
    <lineage>
        <taxon>Bacteria</taxon>
        <taxon>Pseudomonadati</taxon>
        <taxon>Pseudomonadota</taxon>
        <taxon>Alphaproteobacteria</taxon>
        <taxon>Hyphomicrobiales</taxon>
        <taxon>Hyphomicrobiaceae</taxon>
        <taxon>Methyloceanibacter</taxon>
    </lineage>
</organism>
<dbReference type="InterPro" id="IPR050228">
    <property type="entry name" value="Carboxylesterase_BioH"/>
</dbReference>
<evidence type="ECO:0000259" key="1">
    <source>
        <dbReference type="Pfam" id="PF12697"/>
    </source>
</evidence>